<dbReference type="PROSITE" id="PS50071">
    <property type="entry name" value="HOMEOBOX_2"/>
    <property type="match status" value="1"/>
</dbReference>
<evidence type="ECO:0000256" key="3">
    <source>
        <dbReference type="ARBA" id="ARBA00022737"/>
    </source>
</evidence>
<evidence type="ECO:0000256" key="6">
    <source>
        <dbReference type="ARBA" id="ARBA00023125"/>
    </source>
</evidence>
<dbReference type="GO" id="GO:0046872">
    <property type="term" value="F:metal ion binding"/>
    <property type="evidence" value="ECO:0007669"/>
    <property type="project" value="UniProtKB-KW"/>
</dbReference>
<dbReference type="PROSITE" id="PS00027">
    <property type="entry name" value="HOMEOBOX_1"/>
    <property type="match status" value="1"/>
</dbReference>
<dbReference type="CDD" id="cd00086">
    <property type="entry name" value="homeodomain"/>
    <property type="match status" value="1"/>
</dbReference>
<proteinExistence type="predicted"/>
<evidence type="ECO:0000256" key="10">
    <source>
        <dbReference type="PROSITE-ProRule" id="PRU00125"/>
    </source>
</evidence>
<feature type="region of interest" description="Disordered" evidence="12">
    <location>
        <begin position="389"/>
        <end position="454"/>
    </location>
</feature>
<evidence type="ECO:0000313" key="16">
    <source>
        <dbReference type="WBParaSite" id="TREG1_36370.2"/>
    </source>
</evidence>
<dbReference type="SMART" id="SM00389">
    <property type="entry name" value="HOX"/>
    <property type="match status" value="1"/>
</dbReference>
<keyword evidence="4 10" id="KW-0862">Zinc</keyword>
<comment type="subcellular location">
    <subcellularLocation>
        <location evidence="1 9 11">Nucleus</location>
    </subcellularLocation>
</comment>
<dbReference type="GO" id="GO:0030182">
    <property type="term" value="P:neuron differentiation"/>
    <property type="evidence" value="ECO:0007669"/>
    <property type="project" value="TreeGrafter"/>
</dbReference>
<dbReference type="Pfam" id="PF00046">
    <property type="entry name" value="Homeodomain"/>
    <property type="match status" value="1"/>
</dbReference>
<evidence type="ECO:0000259" key="14">
    <source>
        <dbReference type="PROSITE" id="PS50071"/>
    </source>
</evidence>
<dbReference type="InterPro" id="IPR001781">
    <property type="entry name" value="Znf_LIM"/>
</dbReference>
<evidence type="ECO:0000256" key="7">
    <source>
        <dbReference type="ARBA" id="ARBA00023155"/>
    </source>
</evidence>
<dbReference type="PANTHER" id="PTHR24208:SF128">
    <property type="entry name" value="LIM3, ISOFORM G"/>
    <property type="match status" value="1"/>
</dbReference>
<evidence type="ECO:0000256" key="11">
    <source>
        <dbReference type="RuleBase" id="RU000682"/>
    </source>
</evidence>
<dbReference type="Gene3D" id="2.10.110.10">
    <property type="entry name" value="Cysteine Rich Protein"/>
    <property type="match status" value="2"/>
</dbReference>
<dbReference type="Pfam" id="PF00412">
    <property type="entry name" value="LIM"/>
    <property type="match status" value="2"/>
</dbReference>
<reference evidence="16" key="2">
    <citation type="submission" date="2023-11" db="UniProtKB">
        <authorList>
            <consortium name="WormBaseParasite"/>
        </authorList>
    </citation>
    <scope>IDENTIFICATION</scope>
</reference>
<evidence type="ECO:0000256" key="12">
    <source>
        <dbReference type="SAM" id="MobiDB-lite"/>
    </source>
</evidence>
<dbReference type="SUPFAM" id="SSF46689">
    <property type="entry name" value="Homeodomain-like"/>
    <property type="match status" value="1"/>
</dbReference>
<evidence type="ECO:0000313" key="15">
    <source>
        <dbReference type="Proteomes" id="UP000050795"/>
    </source>
</evidence>
<feature type="domain" description="LIM zinc-binding" evidence="13">
    <location>
        <begin position="81"/>
        <end position="141"/>
    </location>
</feature>
<keyword evidence="5 10" id="KW-0440">LIM domain</keyword>
<dbReference type="PROSITE" id="PS50023">
    <property type="entry name" value="LIM_DOMAIN_2"/>
    <property type="match status" value="1"/>
</dbReference>
<dbReference type="SUPFAM" id="SSF57716">
    <property type="entry name" value="Glucocorticoid receptor-like (DNA-binding domain)"/>
    <property type="match status" value="2"/>
</dbReference>
<protein>
    <submittedName>
        <fullName evidence="16">Uncharacterized protein</fullName>
    </submittedName>
</protein>
<feature type="domain" description="Homeobox" evidence="14">
    <location>
        <begin position="333"/>
        <end position="393"/>
    </location>
</feature>
<organism evidence="15 16">
    <name type="scientific">Trichobilharzia regenti</name>
    <name type="common">Nasal bird schistosome</name>
    <dbReference type="NCBI Taxonomy" id="157069"/>
    <lineage>
        <taxon>Eukaryota</taxon>
        <taxon>Metazoa</taxon>
        <taxon>Spiralia</taxon>
        <taxon>Lophotrochozoa</taxon>
        <taxon>Platyhelminthes</taxon>
        <taxon>Trematoda</taxon>
        <taxon>Digenea</taxon>
        <taxon>Strigeidida</taxon>
        <taxon>Schistosomatoidea</taxon>
        <taxon>Schistosomatidae</taxon>
        <taxon>Trichobilharzia</taxon>
    </lineage>
</organism>
<dbReference type="Proteomes" id="UP000050795">
    <property type="component" value="Unassembled WGS sequence"/>
</dbReference>
<dbReference type="WBParaSite" id="TREG1_36370.2">
    <property type="protein sequence ID" value="TREG1_36370.2"/>
    <property type="gene ID" value="TREG1_36370"/>
</dbReference>
<evidence type="ECO:0000256" key="2">
    <source>
        <dbReference type="ARBA" id="ARBA00022723"/>
    </source>
</evidence>
<accession>A0AA85JRL7</accession>
<evidence type="ECO:0000256" key="1">
    <source>
        <dbReference type="ARBA" id="ARBA00004123"/>
    </source>
</evidence>
<dbReference type="GO" id="GO:0005634">
    <property type="term" value="C:nucleus"/>
    <property type="evidence" value="ECO:0007669"/>
    <property type="project" value="UniProtKB-SubCell"/>
</dbReference>
<dbReference type="InterPro" id="IPR050453">
    <property type="entry name" value="LIM_Homeobox_TF"/>
</dbReference>
<evidence type="ECO:0000259" key="13">
    <source>
        <dbReference type="PROSITE" id="PS50023"/>
    </source>
</evidence>
<feature type="DNA-binding region" description="Homeobox" evidence="9">
    <location>
        <begin position="335"/>
        <end position="394"/>
    </location>
</feature>
<evidence type="ECO:0000256" key="9">
    <source>
        <dbReference type="PROSITE-ProRule" id="PRU00108"/>
    </source>
</evidence>
<keyword evidence="2 10" id="KW-0479">Metal-binding</keyword>
<feature type="compositionally biased region" description="Basic and acidic residues" evidence="12">
    <location>
        <begin position="411"/>
        <end position="429"/>
    </location>
</feature>
<sequence>MKVTGSLQNLRMSSILGVPAAVNRADPNPYFSGQLRHHSSDCATESIGYRGTPYNSVNVSSSRDVTHSPLTSHLASKDPLPTCTGCRHTISDQYLYRIHGLAWHESCAVCSVCSSELVEVCFIVNKNELLCRRDYDRLYATKCVNCRQPMRSHELFMRAKHSISLTRNSSNQIALNSSSQELIFHVSCFTCCMCQQPIAAGEAYIIDPVTCRPICRSDFLTKQQHFQQQQQQQLNSSALINNNHNTHVEINDNQMLSSTESSSSSSSRNWQGYNNGRDCEQMHQPLSNICLSSQQNECDNDIELMGNKTDWPPNQNHLDHSYNSLNSSGGFGSMNRRMRTSLTDEQRYRLQEAYELNVRPSKSMREALASELGVPMRVVQVWFQNQRARDKRASTFGRDKSSSMPLVNNPHQHERQQLHFEEQQSHHQNEQQSSDLCPFTPSPHTSVESGPFPEFGGFSTENLVRYIPEDMHSDHHSDVVQPWRSVSHAVWLVENGNEHSTVR</sequence>
<keyword evidence="8 9" id="KW-0539">Nucleus</keyword>
<dbReference type="PANTHER" id="PTHR24208">
    <property type="entry name" value="LIM/HOMEOBOX PROTEIN LHX"/>
    <property type="match status" value="1"/>
</dbReference>
<feature type="compositionally biased region" description="Low complexity" evidence="12">
    <location>
        <begin position="257"/>
        <end position="267"/>
    </location>
</feature>
<evidence type="ECO:0000256" key="5">
    <source>
        <dbReference type="ARBA" id="ARBA00023038"/>
    </source>
</evidence>
<name>A0AA85JRL7_TRIRE</name>
<dbReference type="InterPro" id="IPR001356">
    <property type="entry name" value="HD"/>
</dbReference>
<feature type="region of interest" description="Disordered" evidence="12">
    <location>
        <begin position="251"/>
        <end position="276"/>
    </location>
</feature>
<dbReference type="InterPro" id="IPR009057">
    <property type="entry name" value="Homeodomain-like_sf"/>
</dbReference>
<keyword evidence="15" id="KW-1185">Reference proteome</keyword>
<dbReference type="GO" id="GO:0000981">
    <property type="term" value="F:DNA-binding transcription factor activity, RNA polymerase II-specific"/>
    <property type="evidence" value="ECO:0007669"/>
    <property type="project" value="InterPro"/>
</dbReference>
<feature type="compositionally biased region" description="Basic and acidic residues" evidence="12">
    <location>
        <begin position="389"/>
        <end position="401"/>
    </location>
</feature>
<reference evidence="15" key="1">
    <citation type="submission" date="2022-06" db="EMBL/GenBank/DDBJ databases">
        <authorList>
            <person name="Berger JAMES D."/>
            <person name="Berger JAMES D."/>
        </authorList>
    </citation>
    <scope>NUCLEOTIDE SEQUENCE [LARGE SCALE GENOMIC DNA]</scope>
</reference>
<dbReference type="PROSITE" id="PS00478">
    <property type="entry name" value="LIM_DOMAIN_1"/>
    <property type="match status" value="1"/>
</dbReference>
<evidence type="ECO:0000256" key="4">
    <source>
        <dbReference type="ARBA" id="ARBA00022833"/>
    </source>
</evidence>
<dbReference type="InterPro" id="IPR017970">
    <property type="entry name" value="Homeobox_CS"/>
</dbReference>
<dbReference type="Gene3D" id="1.10.10.60">
    <property type="entry name" value="Homeodomain-like"/>
    <property type="match status" value="1"/>
</dbReference>
<keyword evidence="3" id="KW-0677">Repeat</keyword>
<keyword evidence="7 9" id="KW-0371">Homeobox</keyword>
<keyword evidence="6 9" id="KW-0238">DNA-binding</keyword>
<evidence type="ECO:0000256" key="8">
    <source>
        <dbReference type="ARBA" id="ARBA00023242"/>
    </source>
</evidence>
<dbReference type="AlphaFoldDB" id="A0AA85JRL7"/>
<dbReference type="SMART" id="SM00132">
    <property type="entry name" value="LIM"/>
    <property type="match status" value="2"/>
</dbReference>
<dbReference type="GO" id="GO:0000977">
    <property type="term" value="F:RNA polymerase II transcription regulatory region sequence-specific DNA binding"/>
    <property type="evidence" value="ECO:0007669"/>
    <property type="project" value="TreeGrafter"/>
</dbReference>